<sequence>MKTTTNFKEKGANKSIILPKNAPFLEIIYNKLILRDYKTYEEFKKENFSLFKKGILQWMKENQINQNLFYDYFYVCFYSKFVAFKQEEFVAKILKNRYPFLNVFRASLIYDKFLHVDLIAKSEKIINENNLKNVFFIQVKSKKSNLKLKEKSKLIKISKNKAVPLLAYKNNKGIWVFEVLNEQDGENIVFLEDIIKF</sequence>
<dbReference type="RefSeq" id="WP_330463314.1">
    <property type="nucleotide sequence ID" value="NZ_CP143578.1"/>
</dbReference>
<protein>
    <submittedName>
        <fullName evidence="1">Uncharacterized protein</fullName>
    </submittedName>
</protein>
<accession>A0ABZ2AIE9</accession>
<organism evidence="1 2">
    <name type="scientific">Metamycoplasma gateae</name>
    <dbReference type="NCBI Taxonomy" id="35769"/>
    <lineage>
        <taxon>Bacteria</taxon>
        <taxon>Bacillati</taxon>
        <taxon>Mycoplasmatota</taxon>
        <taxon>Mycoplasmoidales</taxon>
        <taxon>Metamycoplasmataceae</taxon>
        <taxon>Metamycoplasma</taxon>
    </lineage>
</organism>
<keyword evidence="2" id="KW-1185">Reference proteome</keyword>
<evidence type="ECO:0000313" key="2">
    <source>
        <dbReference type="Proteomes" id="UP001431935"/>
    </source>
</evidence>
<gene>
    <name evidence="1" type="ORF">V2E26_02560</name>
</gene>
<dbReference type="EMBL" id="CP143578">
    <property type="protein sequence ID" value="WVN21275.1"/>
    <property type="molecule type" value="Genomic_DNA"/>
</dbReference>
<proteinExistence type="predicted"/>
<dbReference type="Proteomes" id="UP001431935">
    <property type="component" value="Chromosome"/>
</dbReference>
<reference evidence="1" key="1">
    <citation type="submission" date="2024-01" db="EMBL/GenBank/DDBJ databases">
        <title>Complete genome sequence of Mycoplasma gateae strain 3700.</title>
        <authorList>
            <person name="Spergser J."/>
        </authorList>
    </citation>
    <scope>NUCLEOTIDE SEQUENCE [LARGE SCALE GENOMIC DNA]</scope>
    <source>
        <strain evidence="1">3700</strain>
    </source>
</reference>
<name>A0ABZ2AIE9_9BACT</name>
<evidence type="ECO:0000313" key="1">
    <source>
        <dbReference type="EMBL" id="WVN21275.1"/>
    </source>
</evidence>